<feature type="region of interest" description="Disordered" evidence="9">
    <location>
        <begin position="46"/>
        <end position="67"/>
    </location>
</feature>
<dbReference type="InterPro" id="IPR015403">
    <property type="entry name" value="Mon2/Sec7/BIG1-like_HDS"/>
</dbReference>
<keyword evidence="6" id="KW-0344">Guanine-nucleotide releasing factor</keyword>
<evidence type="ECO:0000256" key="4">
    <source>
        <dbReference type="ARBA" id="ARBA00022448"/>
    </source>
</evidence>
<evidence type="ECO:0000256" key="7">
    <source>
        <dbReference type="ARBA" id="ARBA00022927"/>
    </source>
</evidence>
<dbReference type="GO" id="GO:0005802">
    <property type="term" value="C:trans-Golgi network"/>
    <property type="evidence" value="ECO:0007669"/>
    <property type="project" value="TreeGrafter"/>
</dbReference>
<dbReference type="GO" id="GO:0016020">
    <property type="term" value="C:membrane"/>
    <property type="evidence" value="ECO:0007669"/>
    <property type="project" value="UniProtKB-SubCell"/>
</dbReference>
<gene>
    <name evidence="11" type="primary">BIG3</name>
    <name evidence="11" type="ORF">MA16_Dca003535</name>
</gene>
<evidence type="ECO:0000313" key="12">
    <source>
        <dbReference type="Proteomes" id="UP000233837"/>
    </source>
</evidence>
<reference evidence="11 12" key="2">
    <citation type="journal article" date="2017" name="Nature">
        <title>The Apostasia genome and the evolution of orchids.</title>
        <authorList>
            <person name="Zhang G.Q."/>
            <person name="Liu K.W."/>
            <person name="Li Z."/>
            <person name="Lohaus R."/>
            <person name="Hsiao Y.Y."/>
            <person name="Niu S.C."/>
            <person name="Wang J.Y."/>
            <person name="Lin Y.C."/>
            <person name="Xu Q."/>
            <person name="Chen L.J."/>
            <person name="Yoshida K."/>
            <person name="Fujiwara S."/>
            <person name="Wang Z.W."/>
            <person name="Zhang Y.Q."/>
            <person name="Mitsuda N."/>
            <person name="Wang M."/>
            <person name="Liu G.H."/>
            <person name="Pecoraro L."/>
            <person name="Huang H.X."/>
            <person name="Xiao X.J."/>
            <person name="Lin M."/>
            <person name="Wu X.Y."/>
            <person name="Wu W.L."/>
            <person name="Chen Y.Y."/>
            <person name="Chang S.B."/>
            <person name="Sakamoto S."/>
            <person name="Ohme-Takagi M."/>
            <person name="Yagi M."/>
            <person name="Zeng S.J."/>
            <person name="Shen C.Y."/>
            <person name="Yeh C.M."/>
            <person name="Luo Y.B."/>
            <person name="Tsai W.C."/>
            <person name="Van de Peer Y."/>
            <person name="Liu Z.J."/>
        </authorList>
    </citation>
    <scope>NUCLEOTIDE SEQUENCE [LARGE SCALE GENOMIC DNA]</scope>
    <source>
        <tissue evidence="11">The whole plant</tissue>
    </source>
</reference>
<dbReference type="InterPro" id="IPR032691">
    <property type="entry name" value="Mon2/Sec7/BIG1-like_HUS"/>
</dbReference>
<dbReference type="Pfam" id="PF16213">
    <property type="entry name" value="DCB"/>
    <property type="match status" value="1"/>
</dbReference>
<organism evidence="11 12">
    <name type="scientific">Dendrobium catenatum</name>
    <dbReference type="NCBI Taxonomy" id="906689"/>
    <lineage>
        <taxon>Eukaryota</taxon>
        <taxon>Viridiplantae</taxon>
        <taxon>Streptophyta</taxon>
        <taxon>Embryophyta</taxon>
        <taxon>Tracheophyta</taxon>
        <taxon>Spermatophyta</taxon>
        <taxon>Magnoliopsida</taxon>
        <taxon>Liliopsida</taxon>
        <taxon>Asparagales</taxon>
        <taxon>Orchidaceae</taxon>
        <taxon>Epidendroideae</taxon>
        <taxon>Malaxideae</taxon>
        <taxon>Dendrobiinae</taxon>
        <taxon>Dendrobium</taxon>
    </lineage>
</organism>
<dbReference type="InterPro" id="IPR000904">
    <property type="entry name" value="Sec7_dom"/>
</dbReference>
<dbReference type="PANTHER" id="PTHR10663:SF375">
    <property type="entry name" value="LD29171P"/>
    <property type="match status" value="1"/>
</dbReference>
<dbReference type="Pfam" id="PF12783">
    <property type="entry name" value="Sec7-like_HUS"/>
    <property type="match status" value="1"/>
</dbReference>
<evidence type="ECO:0000256" key="3">
    <source>
        <dbReference type="ARBA" id="ARBA00011738"/>
    </source>
</evidence>
<evidence type="ECO:0000259" key="10">
    <source>
        <dbReference type="PROSITE" id="PS50190"/>
    </source>
</evidence>
<keyword evidence="7" id="KW-0653">Protein transport</keyword>
<dbReference type="Gene3D" id="1.10.1000.11">
    <property type="entry name" value="Arf Nucleotide-binding Site Opener,domain 2"/>
    <property type="match status" value="1"/>
</dbReference>
<evidence type="ECO:0000256" key="8">
    <source>
        <dbReference type="ARBA" id="ARBA00023136"/>
    </source>
</evidence>
<dbReference type="PANTHER" id="PTHR10663">
    <property type="entry name" value="GUANYL-NUCLEOTIDE EXCHANGE FACTOR"/>
    <property type="match status" value="1"/>
</dbReference>
<comment type="subcellular location">
    <subcellularLocation>
        <location evidence="2">Cytoplasm</location>
        <location evidence="2">Cytosol</location>
    </subcellularLocation>
    <subcellularLocation>
        <location evidence="1">Membrane</location>
        <topology evidence="1">Peripheral membrane protein</topology>
        <orientation evidence="1">Cytoplasmic side</orientation>
    </subcellularLocation>
</comment>
<evidence type="ECO:0000256" key="6">
    <source>
        <dbReference type="ARBA" id="ARBA00022658"/>
    </source>
</evidence>
<dbReference type="EMBL" id="KZ502674">
    <property type="protein sequence ID" value="PKU74332.1"/>
    <property type="molecule type" value="Genomic_DNA"/>
</dbReference>
<dbReference type="InterPro" id="IPR046455">
    <property type="entry name" value="Sec7/BIG1-like_C"/>
</dbReference>
<dbReference type="GO" id="GO:0015031">
    <property type="term" value="P:protein transport"/>
    <property type="evidence" value="ECO:0007669"/>
    <property type="project" value="UniProtKB-KW"/>
</dbReference>
<keyword evidence="5" id="KW-0963">Cytoplasm</keyword>
<dbReference type="SUPFAM" id="SSF48371">
    <property type="entry name" value="ARM repeat"/>
    <property type="match status" value="1"/>
</dbReference>
<evidence type="ECO:0000313" key="11">
    <source>
        <dbReference type="EMBL" id="PKU74332.1"/>
    </source>
</evidence>
<dbReference type="Pfam" id="PF16206">
    <property type="entry name" value="Mon2_C"/>
    <property type="match status" value="1"/>
</dbReference>
<dbReference type="Pfam" id="PF09324">
    <property type="entry name" value="Sec7-like_HDS"/>
    <property type="match status" value="1"/>
</dbReference>
<dbReference type="FunFam" id="1.10.220.20:FF:000002">
    <property type="entry name" value="Brefeldin A-inhibited guanine nucleotide-exchange protein 1"/>
    <property type="match status" value="1"/>
</dbReference>
<name>A0A2I0WFC5_9ASPA</name>
<feature type="region of interest" description="Disordered" evidence="9">
    <location>
        <begin position="578"/>
        <end position="598"/>
    </location>
</feature>
<dbReference type="GO" id="GO:0005829">
    <property type="term" value="C:cytosol"/>
    <property type="evidence" value="ECO:0007669"/>
    <property type="project" value="UniProtKB-SubCell"/>
</dbReference>
<dbReference type="GO" id="GO:0005085">
    <property type="term" value="F:guanyl-nucleotide exchange factor activity"/>
    <property type="evidence" value="ECO:0007669"/>
    <property type="project" value="UniProtKB-KW"/>
</dbReference>
<dbReference type="STRING" id="906689.A0A2I0WFC5"/>
<dbReference type="Pfam" id="PF20252">
    <property type="entry name" value="BIG2_C"/>
    <property type="match status" value="1"/>
</dbReference>
<dbReference type="GO" id="GO:0032012">
    <property type="term" value="P:regulation of ARF protein signal transduction"/>
    <property type="evidence" value="ECO:0007669"/>
    <property type="project" value="InterPro"/>
</dbReference>
<sequence length="1862" mass="207105">MASLTTEADFRLSQILVPALEKIIKNAASWRKGQSKLSHQCKSLIERISSPPPPSSPSSPASSSDSIPGPLLDLSLAESELFISPLISACSSGSLKLAEPALDCTHKLISHSYLHGEADPSAAPDAQLLARLIDAACSCQAHADESLELLIVKTLLSAVTSTSLRIHGDSLLRVVRTCYDLYLHSRNPVNQTTAKASLIQMLVIVFRRMEADSSTVPVQPIVVADIMADPTSDPSAATSSEFSFVQGFITKIISDIDVVLNPPTPSATAAKYDGAFESTAVENTNPADLLDSNDKELLDAKYWEISLYKTALEGRKDELGADGIVDREDDQDVQIGNKLRRDAFLVFRALCKLSMKTPPKEALADPTLMRGKILALELLKILLENAGAIFRTSDRFLGAIKQYLCLSLLKNSASTLMIVYQLSCSIFMSLVSRFRPGLKAEIGVFFPMIVLRVLENVAQPNFQQKMIVLRFLDKLCVDSQILVDIFVNYDCDVHSPNIFERMVNGLLKTAQGSPAGSPSTLVPPQDVYMRSEAMRCLVAVLKSMGNWMNKQLRIPDPHLETLENNTECGNEVHLEDGKGEVPPPGGSDFHPETANGLPEATSLEKRRAYKLELQEGISIFNQKPKKGIEFLINAKKVGDSPEEIAVFLKSTPGLNKAFIGDYLGEREGLPLKVMHAFVDSFEFQGMDFDEAIRSFLQGFRLPGEAQKIDRIMEKFAQRYCKCNPNVFSSADTAYVLAYSVIMLNTDAHNPMVKNKMSPEDFVSNNRGIDDGKDLPEEYLRALYERISRNEIKMKEDELVPNKKQSTNSNKILGLDSILNIVIRKKDAPLETSDDLIRSVYYAAADVVILRFMVEVCWAPMLAAFSVPLDQSDDEAIISLCLEGFRYAIHITAVMSMKTQRDAFVTSLAKFTCLHSAADIKQKNIDAIKDASVSLLHFFQDAKVFIDDLLCLTFAHTMAFLPKASLHVASASYSPRTHFLQQLEAVSRFAFGSCRPACGLVKIRSHSTPPFDPFSTANTHTGSTACNLPSPQSAGLLVIFVVADEDGNYLQEAWEHILTCVSRFEHLQLLGEGAPPDAAFFSTPQAEVDISKQAKPSILPVLVKKVPGQTPFAVASARRGSYESVGVGGHASGVVTTEQLNNLVSNLNMLEQVGISEVNNIFIQSEKLNSEAIVDFVKALCKVSMEELRSTADPRIFSLTKIVEIAHYNMKRIRLVWSSIWHVLSNFFVTVGCSENLSIAIFAMDSLRQLSKKFIEREELANYNFQNEFLKPFVIVMRKSRAVEIREVIIRCVSQMVLACASSVKSGWKSMFMIFTTASYDDHKNIVVLAFEIIERILREYFPYITETETTTFTDCVNCLIAFTNSRFNKDISLKAIGFLRFCAAKLAEGELGSYYRDEEAASGANGLLSPNRVKDSKENQFIDKDDHLHLWFPLLAGLSELTFDLRPQIRKSALEVLFETLRNHGHHFTLPLWERVFDSVLFPIFDYVRHAIDPSGVDPHEHGSGVDAAELDQDVWLYETCTLALQLVVDLFLKFYDTVHPLLNKVLMLLTSFIKRPHQSLASFGIASFVRLTNNAGSLFTEDKWLEAVLSVKEAVNATLPDFSIISSESYLEYEPRNDAHSSFSQNRDESEDSGDENLEWLRTKRMHSAVADAKCRASIQLLLIQAVMEIYSMYRGQLSVKTTIILFEASHAIASHAYKINSDKDLRMRLQDLSSMTQLQDPPLLRLENESYQICLSLLQNIVLDTPIDGDLQIEAYLIELCKEVLQVYLNAAKSSAQPRLHWLIPLGSGKRRELAARAPMVVATLQTISGLADSTFERNLSMFFPLLTELIRCEHGTNEVQVALSDMLSSLVGPILLQSS</sequence>
<dbReference type="PROSITE" id="PS50190">
    <property type="entry name" value="SEC7"/>
    <property type="match status" value="1"/>
</dbReference>
<dbReference type="InterPro" id="IPR016024">
    <property type="entry name" value="ARM-type_fold"/>
</dbReference>
<dbReference type="InterPro" id="IPR035999">
    <property type="entry name" value="Sec7_dom_sf"/>
</dbReference>
<dbReference type="Pfam" id="PF01369">
    <property type="entry name" value="Sec7"/>
    <property type="match status" value="1"/>
</dbReference>
<dbReference type="Gene3D" id="1.10.220.20">
    <property type="match status" value="1"/>
</dbReference>
<dbReference type="InterPro" id="IPR032817">
    <property type="entry name" value="Mon2_C"/>
</dbReference>
<feature type="compositionally biased region" description="Low complexity" evidence="9">
    <location>
        <begin position="58"/>
        <end position="67"/>
    </location>
</feature>
<evidence type="ECO:0000256" key="9">
    <source>
        <dbReference type="SAM" id="MobiDB-lite"/>
    </source>
</evidence>
<evidence type="ECO:0000256" key="2">
    <source>
        <dbReference type="ARBA" id="ARBA00004514"/>
    </source>
</evidence>
<comment type="subunit">
    <text evidence="3">Homodimer.</text>
</comment>
<evidence type="ECO:0000256" key="1">
    <source>
        <dbReference type="ARBA" id="ARBA00004287"/>
    </source>
</evidence>
<dbReference type="SMART" id="SM00222">
    <property type="entry name" value="Sec7"/>
    <property type="match status" value="1"/>
</dbReference>
<dbReference type="CDD" id="cd00171">
    <property type="entry name" value="Sec7"/>
    <property type="match status" value="1"/>
</dbReference>
<keyword evidence="8" id="KW-0472">Membrane</keyword>
<keyword evidence="12" id="KW-1185">Reference proteome</keyword>
<proteinExistence type="predicted"/>
<dbReference type="InterPro" id="IPR023394">
    <property type="entry name" value="Sec7_C_sf"/>
</dbReference>
<dbReference type="FunFam" id="1.10.1000.11:FF:000005">
    <property type="entry name" value="Brefeldin A-inhibited guanine nucleotide-exchange 1"/>
    <property type="match status" value="1"/>
</dbReference>
<dbReference type="SUPFAM" id="SSF48425">
    <property type="entry name" value="Sec7 domain"/>
    <property type="match status" value="1"/>
</dbReference>
<keyword evidence="4" id="KW-0813">Transport</keyword>
<evidence type="ECO:0000256" key="5">
    <source>
        <dbReference type="ARBA" id="ARBA00022490"/>
    </source>
</evidence>
<accession>A0A2I0WFC5</accession>
<dbReference type="Proteomes" id="UP000233837">
    <property type="component" value="Unassembled WGS sequence"/>
</dbReference>
<protein>
    <submittedName>
        <fullName evidence="11">Brefeldin A-inhibited guanine nucleotide-exchange protein 3</fullName>
    </submittedName>
</protein>
<dbReference type="InterPro" id="IPR032629">
    <property type="entry name" value="DCB_dom"/>
</dbReference>
<reference evidence="11 12" key="1">
    <citation type="journal article" date="2016" name="Sci. Rep.">
        <title>The Dendrobium catenatum Lindl. genome sequence provides insights into polysaccharide synthase, floral development and adaptive evolution.</title>
        <authorList>
            <person name="Zhang G.Q."/>
            <person name="Xu Q."/>
            <person name="Bian C."/>
            <person name="Tsai W.C."/>
            <person name="Yeh C.M."/>
            <person name="Liu K.W."/>
            <person name="Yoshida K."/>
            <person name="Zhang L.S."/>
            <person name="Chang S.B."/>
            <person name="Chen F."/>
            <person name="Shi Y."/>
            <person name="Su Y.Y."/>
            <person name="Zhang Y.Q."/>
            <person name="Chen L.J."/>
            <person name="Yin Y."/>
            <person name="Lin M."/>
            <person name="Huang H."/>
            <person name="Deng H."/>
            <person name="Wang Z.W."/>
            <person name="Zhu S.L."/>
            <person name="Zhao X."/>
            <person name="Deng C."/>
            <person name="Niu S.C."/>
            <person name="Huang J."/>
            <person name="Wang M."/>
            <person name="Liu G.H."/>
            <person name="Yang H.J."/>
            <person name="Xiao X.J."/>
            <person name="Hsiao Y.Y."/>
            <person name="Wu W.L."/>
            <person name="Chen Y.Y."/>
            <person name="Mitsuda N."/>
            <person name="Ohme-Takagi M."/>
            <person name="Luo Y.B."/>
            <person name="Van de Peer Y."/>
            <person name="Liu Z.J."/>
        </authorList>
    </citation>
    <scope>NUCLEOTIDE SEQUENCE [LARGE SCALE GENOMIC DNA]</scope>
    <source>
        <tissue evidence="11">The whole plant</tissue>
    </source>
</reference>
<feature type="domain" description="SEC7" evidence="10">
    <location>
        <begin position="602"/>
        <end position="789"/>
    </location>
</feature>